<evidence type="ECO:0000313" key="2">
    <source>
        <dbReference type="Proteomes" id="UP000634522"/>
    </source>
</evidence>
<evidence type="ECO:0000313" key="1">
    <source>
        <dbReference type="EMBL" id="NMF98392.1"/>
    </source>
</evidence>
<comment type="caution">
    <text evidence="1">The sequence shown here is derived from an EMBL/GenBank/DDBJ whole genome shotgun (WGS) entry which is preliminary data.</text>
</comment>
<keyword evidence="2" id="KW-1185">Reference proteome</keyword>
<accession>A0ABX1NGI7</accession>
<name>A0ABX1NGI7_9RHOO</name>
<gene>
    <name evidence="1" type="ORF">GPA27_13455</name>
</gene>
<reference evidence="1 2" key="1">
    <citation type="submission" date="2019-12" db="EMBL/GenBank/DDBJ databases">
        <title>Comparative genomics gives insights into the taxonomy of the Azoarcus-Aromatoleum group and reveals separate origins of nif in the plant-associated Azoarcus and non-plant-associated Aromatoleum sub-groups.</title>
        <authorList>
            <person name="Lafos M."/>
            <person name="Maluk M."/>
            <person name="Batista M."/>
            <person name="Junghare M."/>
            <person name="Carmona M."/>
            <person name="Faoro H."/>
            <person name="Cruz L.M."/>
            <person name="Battistoni F."/>
            <person name="De Souza E."/>
            <person name="Pedrosa F."/>
            <person name="Chen W.-M."/>
            <person name="Poole P.S."/>
            <person name="Dixon R.A."/>
            <person name="James E.K."/>
        </authorList>
    </citation>
    <scope>NUCLEOTIDE SEQUENCE [LARGE SCALE GENOMIC DNA]</scope>
    <source>
        <strain evidence="1 2">T</strain>
    </source>
</reference>
<sequence length="138" mass="14343">MEMFNCINVKRVISPASVADNTAQVGQIIDHQNVSAATYIIATGSLGDAGAEFTTLLEESDASDMSGATAVADADLLGTEALASFIQSDDDKCFKLGYKGTKRYTRLTITPANNATASLLAAVCVICPNLQPTANPPA</sequence>
<proteinExistence type="predicted"/>
<organism evidence="1 2">
    <name type="scientific">Aromatoleum toluolicum</name>
    <dbReference type="NCBI Taxonomy" id="90060"/>
    <lineage>
        <taxon>Bacteria</taxon>
        <taxon>Pseudomonadati</taxon>
        <taxon>Pseudomonadota</taxon>
        <taxon>Betaproteobacteria</taxon>
        <taxon>Rhodocyclales</taxon>
        <taxon>Rhodocyclaceae</taxon>
        <taxon>Aromatoleum</taxon>
    </lineage>
</organism>
<dbReference type="RefSeq" id="WP_169141145.1">
    <property type="nucleotide sequence ID" value="NZ_WTVS01000026.1"/>
</dbReference>
<dbReference type="EMBL" id="WTVS01000026">
    <property type="protein sequence ID" value="NMF98392.1"/>
    <property type="molecule type" value="Genomic_DNA"/>
</dbReference>
<dbReference type="Proteomes" id="UP000634522">
    <property type="component" value="Unassembled WGS sequence"/>
</dbReference>
<protein>
    <submittedName>
        <fullName evidence="1">Uncharacterized protein</fullName>
    </submittedName>
</protein>